<evidence type="ECO:0000259" key="1">
    <source>
        <dbReference type="Pfam" id="PF21355"/>
    </source>
</evidence>
<evidence type="ECO:0000313" key="2">
    <source>
        <dbReference type="EMBL" id="JAC30193.1"/>
    </source>
</evidence>
<organism evidence="2">
    <name type="scientific">Amblyomma triste</name>
    <name type="common">Neotropical tick</name>
    <dbReference type="NCBI Taxonomy" id="251400"/>
    <lineage>
        <taxon>Eukaryota</taxon>
        <taxon>Metazoa</taxon>
        <taxon>Ecdysozoa</taxon>
        <taxon>Arthropoda</taxon>
        <taxon>Chelicerata</taxon>
        <taxon>Arachnida</taxon>
        <taxon>Acari</taxon>
        <taxon>Parasitiformes</taxon>
        <taxon>Ixodida</taxon>
        <taxon>Ixodoidea</taxon>
        <taxon>Ixodidae</taxon>
        <taxon>Amblyomminae</taxon>
        <taxon>Amblyomma</taxon>
    </lineage>
</organism>
<feature type="domain" description="TRAF1-6 MATH" evidence="1">
    <location>
        <begin position="303"/>
        <end position="390"/>
    </location>
</feature>
<dbReference type="InterPro" id="IPR008974">
    <property type="entry name" value="TRAF-like"/>
</dbReference>
<dbReference type="InterPro" id="IPR049342">
    <property type="entry name" value="TRAF1-6_MATH_dom"/>
</dbReference>
<dbReference type="AlphaFoldDB" id="A0A023GB97"/>
<reference evidence="2" key="1">
    <citation type="submission" date="2014-03" db="EMBL/GenBank/DDBJ databases">
        <title>The sialotranscriptome of Amblyomma triste, Amblyomma parvum and Amblyomma cajennense ticks, uncovered by 454-based RNA-seq.</title>
        <authorList>
            <person name="Garcia G.R."/>
            <person name="Gardinassi L.G."/>
            <person name="Ribeiro J.M."/>
            <person name="Anatriello E."/>
            <person name="Ferreira B.R."/>
            <person name="Moreira H.N."/>
            <person name="Mafra C."/>
            <person name="Olegario M.M."/>
            <person name="Szabo P.J."/>
            <person name="Miranda-Santos I.K."/>
            <person name="Maruyama S.R."/>
        </authorList>
    </citation>
    <scope>NUCLEOTIDE SEQUENCE</scope>
    <source>
        <strain evidence="2">Mato Grasso do Sul</strain>
        <tissue evidence="2">Salivary glands</tissue>
    </source>
</reference>
<dbReference type="SUPFAM" id="SSF49599">
    <property type="entry name" value="TRAF domain-like"/>
    <property type="match status" value="1"/>
</dbReference>
<protein>
    <recommendedName>
        <fullName evidence="1">TRAF1-6 MATH domain-containing protein</fullName>
    </recommendedName>
</protein>
<name>A0A023GB97_AMBTT</name>
<feature type="non-terminal residue" evidence="2">
    <location>
        <position position="1"/>
    </location>
</feature>
<dbReference type="EMBL" id="GBBM01005225">
    <property type="protein sequence ID" value="JAC30193.1"/>
    <property type="molecule type" value="mRNA"/>
</dbReference>
<dbReference type="Pfam" id="PF21355">
    <property type="entry name" value="TRAF-mep_MATH"/>
    <property type="match status" value="1"/>
</dbReference>
<proteinExistence type="evidence at transcript level"/>
<dbReference type="Gene3D" id="2.60.210.10">
    <property type="entry name" value="Apoptosis, Tumor Necrosis Factor Receptor Associated Protein 2, Chain A"/>
    <property type="match status" value="1"/>
</dbReference>
<sequence length="395" mass="44354">CNEGSGCRAVLPASKIAQHFQLECRHHSVSCLRCTATVLCTEVCAHLLSKCSSTAVPAVSECSATATPSYSDYQGDSSCKEVMSLLTSFTQLADKQANDEKALHEKRLLCRATNGDRLNEVVQKVNNCQETLREELRQGINNVKDAVSREAMEVRSELRDCVKKCLDEIVEFREETKGRMIAASDTLNIAANSVHKIEKLLKDELAKVSREKRDIDSRTPVGCERDTERIEESTTAKGRIDMALAKPHNLQASLCEFIVKGVEPLVELARKTGNASCDCERVYLRGYCIQPSVDLFNYSGSIRLHAHFYLHKGDLDDVLHRPFEHKIKLSVVHPKGKAEREIQERPSHLLLCNDNPQEGQALYAYWSDGFLSLQDLIREGYVEDDQLKVKFELLA</sequence>
<accession>A0A023GB97</accession>